<dbReference type="InterPro" id="IPR007527">
    <property type="entry name" value="Znf_SWIM"/>
</dbReference>
<dbReference type="Pfam" id="PF25572">
    <property type="entry name" value="TPR_ZSWIM8"/>
    <property type="match status" value="1"/>
</dbReference>
<dbReference type="EnsemblMetazoa" id="ACUA000024-RA">
    <property type="protein sequence ID" value="ACUA000024-PA"/>
    <property type="gene ID" value="ACUA000024"/>
</dbReference>
<feature type="compositionally biased region" description="Low complexity" evidence="5">
    <location>
        <begin position="1154"/>
        <end position="1173"/>
    </location>
</feature>
<dbReference type="GO" id="GO:0031462">
    <property type="term" value="C:Cul2-RING ubiquitin ligase complex"/>
    <property type="evidence" value="ECO:0007669"/>
    <property type="project" value="TreeGrafter"/>
</dbReference>
<dbReference type="InterPro" id="IPR057945">
    <property type="entry name" value="TPR_ZSWIM8"/>
</dbReference>
<dbReference type="GO" id="GO:0016020">
    <property type="term" value="C:membrane"/>
    <property type="evidence" value="ECO:0007669"/>
    <property type="project" value="InterPro"/>
</dbReference>
<feature type="domain" description="SWIM-type" evidence="7">
    <location>
        <begin position="462"/>
        <end position="498"/>
    </location>
</feature>
<protein>
    <recommendedName>
        <fullName evidence="10">SWIM-type domain-containing protein</fullName>
    </recommendedName>
</protein>
<proteinExistence type="predicted"/>
<feature type="compositionally biased region" description="Low complexity" evidence="5">
    <location>
        <begin position="1271"/>
        <end position="1282"/>
    </location>
</feature>
<keyword evidence="3" id="KW-0862">Zinc</keyword>
<feature type="compositionally biased region" description="Gly residues" evidence="5">
    <location>
        <begin position="2322"/>
        <end position="2333"/>
    </location>
</feature>
<dbReference type="InterPro" id="IPR000998">
    <property type="entry name" value="MAM_dom"/>
</dbReference>
<feature type="compositionally biased region" description="Polar residues" evidence="5">
    <location>
        <begin position="1292"/>
        <end position="1309"/>
    </location>
</feature>
<evidence type="ECO:0000259" key="6">
    <source>
        <dbReference type="PROSITE" id="PS50060"/>
    </source>
</evidence>
<feature type="compositionally biased region" description="Polar residues" evidence="5">
    <location>
        <begin position="124"/>
        <end position="134"/>
    </location>
</feature>
<feature type="compositionally biased region" description="Polar residues" evidence="5">
    <location>
        <begin position="1042"/>
        <end position="1052"/>
    </location>
</feature>
<feature type="compositionally biased region" description="Basic residues" evidence="5">
    <location>
        <begin position="998"/>
        <end position="1008"/>
    </location>
</feature>
<feature type="compositionally biased region" description="Polar residues" evidence="5">
    <location>
        <begin position="104"/>
        <end position="116"/>
    </location>
</feature>
<feature type="compositionally biased region" description="Polar residues" evidence="5">
    <location>
        <begin position="920"/>
        <end position="944"/>
    </location>
</feature>
<dbReference type="PANTHER" id="PTHR22619">
    <property type="entry name" value="ZINC FINGER SWIM DOMAIN CONTAINING PROTEIN 4, 5, 6"/>
    <property type="match status" value="1"/>
</dbReference>
<feature type="region of interest" description="Disordered" evidence="5">
    <location>
        <begin position="1120"/>
        <end position="1173"/>
    </location>
</feature>
<evidence type="ECO:0000256" key="1">
    <source>
        <dbReference type="ARBA" id="ARBA00022723"/>
    </source>
</evidence>
<sequence>SHYNHKCIITHGRICFQKKTILTCFSLFFFSTCSIHSSEDTVCTHNHAQTSRREFRPLGAVFPGGQLPCVPCVLLCPPTLKPILANTSNSAGGGPERPSPPTDDGSQQPQQTSHSTVGPAVGTNGRNTSATQEPGTAGGRNVAVASTSATAGGMAGHTSGTGASYPSSSSGNSNQQHVNHLHQHHHQQQQNHGNNNSNNEPDGGIGEWNPLEHGGGGSGSGGGGGSGGAGGVGTGGGNGGGNSHSHHHNNSPAGGANGRENTNAGNNVANQNNNNQNAEEIDRFSFEDSDRFEEDSLCSWSSEPESVCNNWRGWKKPAGTINSFGGGSGRRYNEGGKCYCLLMAGVFILINHSNSFSIHSPYLPEPTSLTELSARCVAFYIPFELVEQMYPPVPEPIMLRIAFWSFPDNEEDIRLYSCLANSSADEFHRGELLFKNRAVKDPLQIGFHLSATVVQMQPRNQYNVAVTFDRRKISSCSCTCLPTTYWCSHVVAVCLYRIHCPTKVSLRAPVSESLSRLQREQLQKFAQYLISEQSQQILPIAQRLLDELLSAQPTTINTVYGAPDPTAGASVNDQTNWYLDEKTLHDNIKKILFKFCQPTPMVFSDVNYLTNSAPPAAAEWSSLLRPLRGREPEGMWNLLSIVREMYRRCDRNAVRLLEIITEEVMACDQILVWWFNIKLALLVGSNGHGGGGGGGGGGKHGNTHSNLNATQHACASLCDEIVVLWRLAALNPGLAPDERDMLHAQFTTWHLKILDRVAKNMVASSSHSSKQQQNLRNDAELFAGFKPAIEACYLDWEDYPIEGVTHTQDTNPMYHCPFTCFKQNSDSRTETSVPAQVTSTGSMSMAQGNVKQFQMMVHHYQHHTSYHADYPPAGRNLSMPCATALSAVMGGSTDRYRNATVASSARGTAMEQQHGGTGSTGMPQASVAPTPSTSKESAASTGNVANAAGGTERMECSGHGIATGSTAGEYDPSIDDNANNGSGAGSSKRTGVGDVGSKNHHHRTRAHRDRLTYCSSSNNSSSDSVPDRLNQSAGDGGVAEGANSSKGHSGTMSGTAVSIAKLDTARTGSVGGRNVGVRCDAIGAGGNRSSVSSEGFCENEDDLAVVPDEKLQHYLLPGDVAKKNDDDGSRLPIANAAAGGGTGTGGNADPNLPLLSVSNSSSSSSSSSTSLSSSSAATDLLQKKKVAAEGTGSLSSESSNENSILNDMNNYEISGNIKLYEVLDMVESTKAAKPDVGKHSNAKHNSAKRHGSSEGSSDNAIIAEHVAPSSADVSAAAATGVATEPSRPEGSLASSQHESQPSTSQQTTGASQPTSQKPPKQQHHHAAGASHPHAGTSDSKQQQQMFSNIKPTEDAWDILFARAEGLHAHGHGREACTLGVRLASEMLANPPNLMIDLPPPPKKKGKKHNVNPISHQLSVLASATLSKCAFLCTVLAENSEHYHLAFRVCLFGLEMSRPPASTKPLEVKLANQESDLLALLKRIPLGNEELKAIRDRAEQLRDGTLKSRGEALLPIMLASFLFEALVMPSVVGRENRMKMMSSAYRYPTDENLGFEAAVAALGLKANVSEAEHPLLCEGTRRQRGDLALTLLSYYKDEPRKICRIMEKLLDREIHVLIKTPLLPSYYSNNPPTRSQTSQLRLDEYEAGSNSGGGSGNHHPHQLQPYGGNGGGRSSSSTGSSELQQQPSRSVAAAHLEQGSEFGLANSSRPQSSTSAEVEAGIGALNLGGVPTTNANGSNGSGTTSSSTTTTTTSNVGSGLLAGTGGGTTTTAGSTTGSNAASANMSTATAGPSTSSSSATVTTGATSSVTSTRSKDSRYKGKRAYPSIPNQPSEASAHFMFELAKNVLTKAGGTSATSLFTQATTTQNHQGPHRGLHMCAFQLGLYALGLHNCVSPNWLSRTYSSHVSWIIGQAMDIGAPAISFLIDTWEGHLTPPEAASMADRASSRGWDSNMVNPAAELALSVLPHAAALNPNEIQRAILQCKEQSDRMLERACIMVETAAKGGGVYPEVLFQVSRYWYELYLRNTPGGEMEPEEQHDMVVNLMQLMEPGADGGVLGAPISGVPSQPGNGPAGGGGTTPQQPYPPHQHQPVSGLAPIGMTPYGGYGYGTIYHHQNTLQYAHPTNPVHQMYMATPLQFQYPPPPPPGGQGGQPQQPQPPTVGYGQQQQPPQQPLGSLNPAAVAAYQSMQQHGVPPQAYGTPPQYQPVPGVPVQSQGPPTNPGQMQPNMQQFYGGSQAAVAAAMQHQQQLPGVQPVQVGGPQGPPQLAPPLPPAVPGTQPPGGVSGPMGPAGPQGPTPAQQGPAGMSVVGPGGSNMRPQHTVGVGGPWSGGSGSGIQPLPPQSGSGNTSGQVRARHPHHSNTAQLRYLLATYNAGMLALETLARRVHDDRPQAKYARNPPYGEDVKWLLRISKKLGTQYLHQFCVCVVNSIVSPFVLHEVAIESAHYLSRNNPALVMHHLRSALTPLMSKCQSMYFQCIHQKLYHLTIADYEDFTSTILSARNAFQITPEGNAQFKDWLQSIKRINLNVNHHVISTPIVVDFSNMTVNCVQLQEATQHPNPIAAAAAAMAAGYGAAAAAAASVPAAISARPGAK</sequence>
<dbReference type="Proteomes" id="UP000075883">
    <property type="component" value="Unassembled WGS sequence"/>
</dbReference>
<evidence type="ECO:0000256" key="3">
    <source>
        <dbReference type="ARBA" id="ARBA00022833"/>
    </source>
</evidence>
<evidence type="ECO:0000256" key="5">
    <source>
        <dbReference type="SAM" id="MobiDB-lite"/>
    </source>
</evidence>
<feature type="compositionally biased region" description="Low complexity" evidence="5">
    <location>
        <begin position="1768"/>
        <end position="1811"/>
    </location>
</feature>
<dbReference type="Pfam" id="PF21055">
    <property type="entry name" value="ZSWIM4-8_C"/>
    <property type="match status" value="1"/>
</dbReference>
<dbReference type="EMBL" id="AXCM01003864">
    <property type="status" value="NOT_ANNOTATED_CDS"/>
    <property type="molecule type" value="Genomic_DNA"/>
</dbReference>
<feature type="domain" description="MAM" evidence="6">
    <location>
        <begin position="288"/>
        <end position="380"/>
    </location>
</feature>
<dbReference type="PANTHER" id="PTHR22619:SF1">
    <property type="entry name" value="ZINC FINGER SWIM DOMAIN-CONTAINING PROTEIN 8"/>
    <property type="match status" value="1"/>
</dbReference>
<feature type="compositionally biased region" description="Gly residues" evidence="5">
    <location>
        <begin position="213"/>
        <end position="242"/>
    </location>
</feature>
<feature type="compositionally biased region" description="Low complexity" evidence="5">
    <location>
        <begin position="2160"/>
        <end position="2169"/>
    </location>
</feature>
<feature type="region of interest" description="Disordered" evidence="5">
    <location>
        <begin position="2059"/>
        <end position="2096"/>
    </location>
</feature>
<keyword evidence="2 4" id="KW-0863">Zinc-finger</keyword>
<feature type="region of interest" description="Disordered" evidence="5">
    <location>
        <begin position="2242"/>
        <end position="2354"/>
    </location>
</feature>
<dbReference type="VEuPathDB" id="VectorBase:ACUA000024"/>
<reference evidence="9" key="1">
    <citation type="submission" date="2013-09" db="EMBL/GenBank/DDBJ databases">
        <title>The Genome Sequence of Anopheles culicifacies species A.</title>
        <authorList>
            <consortium name="The Broad Institute Genomics Platform"/>
            <person name="Neafsey D.E."/>
            <person name="Besansky N."/>
            <person name="Howell P."/>
            <person name="Walton C."/>
            <person name="Young S.K."/>
            <person name="Zeng Q."/>
            <person name="Gargeya S."/>
            <person name="Fitzgerald M."/>
            <person name="Haas B."/>
            <person name="Abouelleil A."/>
            <person name="Allen A.W."/>
            <person name="Alvarado L."/>
            <person name="Arachchi H.M."/>
            <person name="Berlin A.M."/>
            <person name="Chapman S.B."/>
            <person name="Gainer-Dewar J."/>
            <person name="Goldberg J."/>
            <person name="Griggs A."/>
            <person name="Gujja S."/>
            <person name="Hansen M."/>
            <person name="Howarth C."/>
            <person name="Imamovic A."/>
            <person name="Ireland A."/>
            <person name="Larimer J."/>
            <person name="McCowan C."/>
            <person name="Murphy C."/>
            <person name="Pearson M."/>
            <person name="Poon T.W."/>
            <person name="Priest M."/>
            <person name="Roberts A."/>
            <person name="Saif S."/>
            <person name="Shea T."/>
            <person name="Sisk P."/>
            <person name="Sykes S."/>
            <person name="Wortman J."/>
            <person name="Nusbaum C."/>
            <person name="Birren B."/>
        </authorList>
    </citation>
    <scope>NUCLEOTIDE SEQUENCE [LARGE SCALE GENOMIC DNA]</scope>
    <source>
        <strain evidence="9">A-37</strain>
    </source>
</reference>
<feature type="compositionally biased region" description="Low complexity" evidence="5">
    <location>
        <begin position="261"/>
        <end position="277"/>
    </location>
</feature>
<dbReference type="GO" id="GO:0008270">
    <property type="term" value="F:zinc ion binding"/>
    <property type="evidence" value="ECO:0007669"/>
    <property type="project" value="UniProtKB-KW"/>
</dbReference>
<organism evidence="8 9">
    <name type="scientific">Anopheles culicifacies</name>
    <dbReference type="NCBI Taxonomy" id="139723"/>
    <lineage>
        <taxon>Eukaryota</taxon>
        <taxon>Metazoa</taxon>
        <taxon>Ecdysozoa</taxon>
        <taxon>Arthropoda</taxon>
        <taxon>Hexapoda</taxon>
        <taxon>Insecta</taxon>
        <taxon>Pterygota</taxon>
        <taxon>Neoptera</taxon>
        <taxon>Endopterygota</taxon>
        <taxon>Diptera</taxon>
        <taxon>Nematocera</taxon>
        <taxon>Culicoidea</taxon>
        <taxon>Culicidae</taxon>
        <taxon>Anophelinae</taxon>
        <taxon>Anopheles</taxon>
        <taxon>culicifacies species complex</taxon>
    </lineage>
</organism>
<feature type="compositionally biased region" description="Low complexity" evidence="5">
    <location>
        <begin position="2242"/>
        <end position="2258"/>
    </location>
</feature>
<feature type="compositionally biased region" description="Low complexity" evidence="5">
    <location>
        <begin position="188"/>
        <end position="199"/>
    </location>
</feature>
<feature type="compositionally biased region" description="Low complexity" evidence="5">
    <location>
        <begin position="145"/>
        <end position="178"/>
    </location>
</feature>
<feature type="compositionally biased region" description="Low complexity" evidence="5">
    <location>
        <begin position="1310"/>
        <end position="1319"/>
    </location>
</feature>
<evidence type="ECO:0000313" key="8">
    <source>
        <dbReference type="EnsemblMetazoa" id="ACUA000024-PA"/>
    </source>
</evidence>
<feature type="compositionally biased region" description="Pro residues" evidence="5">
    <location>
        <begin position="2261"/>
        <end position="2278"/>
    </location>
</feature>
<feature type="region of interest" description="Disordered" evidence="5">
    <location>
        <begin position="1271"/>
        <end position="1344"/>
    </location>
</feature>
<dbReference type="PROSITE" id="PS50966">
    <property type="entry name" value="ZF_SWIM"/>
    <property type="match status" value="1"/>
</dbReference>
<dbReference type="STRING" id="139723.A0A182LRB1"/>
<dbReference type="InterPro" id="IPR048370">
    <property type="entry name" value="ZSWIM4-8_C"/>
</dbReference>
<reference evidence="8" key="2">
    <citation type="submission" date="2020-05" db="UniProtKB">
        <authorList>
            <consortium name="EnsemblMetazoa"/>
        </authorList>
    </citation>
    <scope>IDENTIFICATION</scope>
    <source>
        <strain evidence="8">A-37</strain>
    </source>
</reference>
<evidence type="ECO:0000259" key="7">
    <source>
        <dbReference type="PROSITE" id="PS50966"/>
    </source>
</evidence>
<feature type="compositionally biased region" description="Polar residues" evidence="5">
    <location>
        <begin position="976"/>
        <end position="989"/>
    </location>
</feature>
<feature type="region of interest" description="Disordered" evidence="5">
    <location>
        <begin position="1644"/>
        <end position="1692"/>
    </location>
</feature>
<feature type="region of interest" description="Disordered" evidence="5">
    <location>
        <begin position="2136"/>
        <end position="2229"/>
    </location>
</feature>
<feature type="region of interest" description="Disordered" evidence="5">
    <location>
        <begin position="86"/>
        <end position="277"/>
    </location>
</feature>
<keyword evidence="9" id="KW-1185">Reference proteome</keyword>
<feature type="region of interest" description="Disordered" evidence="5">
    <location>
        <begin position="902"/>
        <end position="1052"/>
    </location>
</feature>
<dbReference type="PROSITE" id="PS50060">
    <property type="entry name" value="MAM_2"/>
    <property type="match status" value="1"/>
</dbReference>
<feature type="compositionally biased region" description="Basic residues" evidence="5">
    <location>
        <begin position="1240"/>
        <end position="1250"/>
    </location>
</feature>
<name>A0A182LRB1_9DIPT</name>
<feature type="region of interest" description="Disordered" evidence="5">
    <location>
        <begin position="1232"/>
        <end position="1257"/>
    </location>
</feature>
<feature type="compositionally biased region" description="Polar residues" evidence="5">
    <location>
        <begin position="2341"/>
        <end position="2350"/>
    </location>
</feature>
<feature type="compositionally biased region" description="Basic and acidic residues" evidence="5">
    <location>
        <begin position="1120"/>
        <end position="1129"/>
    </location>
</feature>
<evidence type="ECO:0000256" key="4">
    <source>
        <dbReference type="PROSITE-ProRule" id="PRU00325"/>
    </source>
</evidence>
<feature type="compositionally biased region" description="Low complexity" evidence="5">
    <location>
        <begin position="1015"/>
        <end position="1024"/>
    </location>
</feature>
<accession>A0A182LRB1</accession>
<evidence type="ECO:0000313" key="9">
    <source>
        <dbReference type="Proteomes" id="UP000075883"/>
    </source>
</evidence>
<keyword evidence="1" id="KW-0479">Metal-binding</keyword>
<evidence type="ECO:0000256" key="2">
    <source>
        <dbReference type="ARBA" id="ARBA00022771"/>
    </source>
</evidence>
<evidence type="ECO:0008006" key="10">
    <source>
        <dbReference type="Google" id="ProtNLM"/>
    </source>
</evidence>
<feature type="region of interest" description="Disordered" evidence="5">
    <location>
        <begin position="1726"/>
        <end position="1830"/>
    </location>
</feature>
<feature type="compositionally biased region" description="Low complexity" evidence="5">
    <location>
        <begin position="1731"/>
        <end position="1758"/>
    </location>
</feature>